<comment type="similarity">
    <text evidence="1 11">Belongs to the peptidase A22A family.</text>
</comment>
<feature type="transmembrane region" description="Helical" evidence="11">
    <location>
        <begin position="67"/>
        <end position="89"/>
    </location>
</feature>
<proteinExistence type="inferred from homology"/>
<evidence type="ECO:0000256" key="6">
    <source>
        <dbReference type="ARBA" id="ARBA00022989"/>
    </source>
</evidence>
<dbReference type="SMART" id="SM00730">
    <property type="entry name" value="PSN"/>
    <property type="match status" value="1"/>
</dbReference>
<dbReference type="GO" id="GO:0070765">
    <property type="term" value="C:gamma-secretase complex"/>
    <property type="evidence" value="ECO:0007669"/>
    <property type="project" value="UniProtKB-ARBA"/>
</dbReference>
<evidence type="ECO:0000256" key="2">
    <source>
        <dbReference type="ARBA" id="ARBA00022692"/>
    </source>
</evidence>
<evidence type="ECO:0000256" key="11">
    <source>
        <dbReference type="RuleBase" id="RU361148"/>
    </source>
</evidence>
<dbReference type="EMBL" id="JAOPGA020000178">
    <property type="protein sequence ID" value="KAL0477438.1"/>
    <property type="molecule type" value="Genomic_DNA"/>
</dbReference>
<evidence type="ECO:0000256" key="12">
    <source>
        <dbReference type="SAM" id="MobiDB-lite"/>
    </source>
</evidence>
<reference evidence="13 14" key="1">
    <citation type="submission" date="2024-03" db="EMBL/GenBank/DDBJ databases">
        <title>The Acrasis kona genome and developmental transcriptomes reveal deep origins of eukaryotic multicellular pathways.</title>
        <authorList>
            <person name="Sheikh S."/>
            <person name="Fu C.-J."/>
            <person name="Brown M.W."/>
            <person name="Baldauf S.L."/>
        </authorList>
    </citation>
    <scope>NUCLEOTIDE SEQUENCE [LARGE SCALE GENOMIC DNA]</scope>
    <source>
        <strain evidence="13 14">ATCC MYA-3509</strain>
    </source>
</reference>
<keyword evidence="7 11" id="KW-0333">Golgi apparatus</keyword>
<dbReference type="PANTHER" id="PTHR10202">
    <property type="entry name" value="PRESENILIN"/>
    <property type="match status" value="1"/>
</dbReference>
<keyword evidence="5 11" id="KW-0914">Notch signaling pathway</keyword>
<evidence type="ECO:0000313" key="13">
    <source>
        <dbReference type="EMBL" id="KAL0477438.1"/>
    </source>
</evidence>
<comment type="caution">
    <text evidence="13">The sequence shown here is derived from an EMBL/GenBank/DDBJ whole genome shotgun (WGS) entry which is preliminary data.</text>
</comment>
<feature type="transmembrane region" description="Helical" evidence="11">
    <location>
        <begin position="229"/>
        <end position="247"/>
    </location>
</feature>
<feature type="transmembrane region" description="Helical" evidence="11">
    <location>
        <begin position="148"/>
        <end position="167"/>
    </location>
</feature>
<sequence>MSNQEEERLLNGGDSQINSDLQDNAIKEEDSDSEAVETINYDPTLDSDNDESEEGITTRYSENIISLLKPVSIAMIIVIWAVHTLSPILNSSGVPVSSAVMVYTESESDSGWLKLGGALLNALIVVAMVCVITVILVLLFVYNCYKIIYGWLITSSAVLLFTMGWLWLEFTLRAYSLTIDYFSYFFLLYNFTILGVVSIFWQAPTIFTQAYLIVVSCMTGWWLTRLPEWTTWAILAAVAIYDVIAVLTPKGPLKLLVETAEKRKVPIPGLIYESKKFKLGLGDFVFYSVLVGRASMFDSVTMFACFVCILTGLCLTLFCLGIFKKALPALPISIALGLIFYFVTRFGVTPYITNNSIQQINV</sequence>
<dbReference type="InterPro" id="IPR006639">
    <property type="entry name" value="Preselin/SPP"/>
</dbReference>
<name>A0AAW2YJ87_9EUKA</name>
<evidence type="ECO:0000256" key="7">
    <source>
        <dbReference type="ARBA" id="ARBA00023034"/>
    </source>
</evidence>
<evidence type="ECO:0000256" key="5">
    <source>
        <dbReference type="ARBA" id="ARBA00022976"/>
    </source>
</evidence>
<gene>
    <name evidence="13" type="ORF">AKO1_005700</name>
</gene>
<feature type="compositionally biased region" description="Polar residues" evidence="12">
    <location>
        <begin position="13"/>
        <end position="22"/>
    </location>
</feature>
<feature type="transmembrane region" description="Helical" evidence="11">
    <location>
        <begin position="329"/>
        <end position="348"/>
    </location>
</feature>
<keyword evidence="3 11" id="KW-0378">Hydrolase</keyword>
<evidence type="ECO:0000256" key="8">
    <source>
        <dbReference type="ARBA" id="ARBA00023136"/>
    </source>
</evidence>
<dbReference type="PANTHER" id="PTHR10202:SF13">
    <property type="entry name" value="PRESENILIN HOMOLOG"/>
    <property type="match status" value="1"/>
</dbReference>
<keyword evidence="4 11" id="KW-0256">Endoplasmic reticulum</keyword>
<dbReference type="Proteomes" id="UP001431209">
    <property type="component" value="Unassembled WGS sequence"/>
</dbReference>
<dbReference type="GO" id="GO:0042500">
    <property type="term" value="F:aspartic endopeptidase activity, intramembrane cleaving"/>
    <property type="evidence" value="ECO:0007669"/>
    <property type="project" value="InterPro"/>
</dbReference>
<evidence type="ECO:0000256" key="10">
    <source>
        <dbReference type="ARBA" id="ARBA00066080"/>
    </source>
</evidence>
<dbReference type="Pfam" id="PF01080">
    <property type="entry name" value="Presenilin"/>
    <property type="match status" value="1"/>
</dbReference>
<keyword evidence="14" id="KW-1185">Reference proteome</keyword>
<comment type="function">
    <text evidence="9">Probable catalytic subunit of the gamma-secretase complex, an endoprotease complex that catalyzes the intramembrane cleavage of integral membrane proteins such as Notch receptors. Requires the other members of the gamma-secretase complex to have a protease activity.</text>
</comment>
<dbReference type="GO" id="GO:0006509">
    <property type="term" value="P:membrane protein ectodomain proteolysis"/>
    <property type="evidence" value="ECO:0007669"/>
    <property type="project" value="TreeGrafter"/>
</dbReference>
<evidence type="ECO:0000256" key="9">
    <source>
        <dbReference type="ARBA" id="ARBA00053367"/>
    </source>
</evidence>
<organism evidence="13 14">
    <name type="scientific">Acrasis kona</name>
    <dbReference type="NCBI Taxonomy" id="1008807"/>
    <lineage>
        <taxon>Eukaryota</taxon>
        <taxon>Discoba</taxon>
        <taxon>Heterolobosea</taxon>
        <taxon>Tetramitia</taxon>
        <taxon>Eutetramitia</taxon>
        <taxon>Acrasidae</taxon>
        <taxon>Acrasis</taxon>
    </lineage>
</organism>
<comment type="function">
    <text evidence="11">Probable subunit of the gamma-secretase complex, an endoprotease complex that catalyzes the intramembrane cleavage of integral membrane proteins such as Notch receptors.</text>
</comment>
<dbReference type="AlphaFoldDB" id="A0AAW2YJ87"/>
<dbReference type="PRINTS" id="PR01072">
    <property type="entry name" value="PRESENILIN"/>
</dbReference>
<dbReference type="FunFam" id="1.10.472.100:FF:000003">
    <property type="entry name" value="Presenilin"/>
    <property type="match status" value="1"/>
</dbReference>
<evidence type="ECO:0000256" key="3">
    <source>
        <dbReference type="ARBA" id="ARBA00022801"/>
    </source>
</evidence>
<feature type="transmembrane region" description="Helical" evidence="11">
    <location>
        <begin position="300"/>
        <end position="323"/>
    </location>
</feature>
<dbReference type="Gene3D" id="1.10.472.100">
    <property type="entry name" value="Presenilin"/>
    <property type="match status" value="1"/>
</dbReference>
<feature type="transmembrane region" description="Helical" evidence="11">
    <location>
        <begin position="118"/>
        <end position="141"/>
    </location>
</feature>
<dbReference type="EC" id="3.4.23.-" evidence="11"/>
<comment type="subunit">
    <text evidence="10">Homodimer. Component of the gamma-secretase complex, a complex composed of a presenilin homodimer, nicastrin, aph1 and pen2.</text>
</comment>
<evidence type="ECO:0000256" key="4">
    <source>
        <dbReference type="ARBA" id="ARBA00022824"/>
    </source>
</evidence>
<dbReference type="GO" id="GO:0007219">
    <property type="term" value="P:Notch signaling pathway"/>
    <property type="evidence" value="ECO:0007669"/>
    <property type="project" value="UniProtKB-KW"/>
</dbReference>
<feature type="region of interest" description="Disordered" evidence="12">
    <location>
        <begin position="1"/>
        <end position="53"/>
    </location>
</feature>
<dbReference type="GO" id="GO:0005789">
    <property type="term" value="C:endoplasmic reticulum membrane"/>
    <property type="evidence" value="ECO:0007669"/>
    <property type="project" value="UniProtKB-SubCell"/>
</dbReference>
<dbReference type="GO" id="GO:0000139">
    <property type="term" value="C:Golgi membrane"/>
    <property type="evidence" value="ECO:0007669"/>
    <property type="project" value="UniProtKB-SubCell"/>
</dbReference>
<comment type="subcellular location">
    <subcellularLocation>
        <location evidence="11">Endoplasmic reticulum membrane</location>
        <topology evidence="11">Multi-pass membrane protein</topology>
    </subcellularLocation>
    <subcellularLocation>
        <location evidence="11">Golgi apparatus membrane</location>
        <topology evidence="11">Multi-pass membrane protein</topology>
    </subcellularLocation>
</comment>
<evidence type="ECO:0000256" key="1">
    <source>
        <dbReference type="ARBA" id="ARBA00008604"/>
    </source>
</evidence>
<evidence type="ECO:0000313" key="14">
    <source>
        <dbReference type="Proteomes" id="UP001431209"/>
    </source>
</evidence>
<keyword evidence="8 11" id="KW-0472">Membrane</keyword>
<keyword evidence="2 11" id="KW-0812">Transmembrane</keyword>
<dbReference type="InterPro" id="IPR042524">
    <property type="entry name" value="Presenilin_C"/>
</dbReference>
<dbReference type="GO" id="GO:0044351">
    <property type="term" value="P:macropinocytosis"/>
    <property type="evidence" value="ECO:0007669"/>
    <property type="project" value="UniProtKB-ARBA"/>
</dbReference>
<protein>
    <recommendedName>
        <fullName evidence="11">Presenilin</fullName>
        <ecNumber evidence="11">3.4.23.-</ecNumber>
    </recommendedName>
</protein>
<comment type="domain">
    <text evidence="11">The PAL motif is required for normal active site conformation.</text>
</comment>
<keyword evidence="6 11" id="KW-1133">Transmembrane helix</keyword>
<accession>A0AAW2YJ87</accession>
<dbReference type="GO" id="GO:0016485">
    <property type="term" value="P:protein processing"/>
    <property type="evidence" value="ECO:0007669"/>
    <property type="project" value="InterPro"/>
</dbReference>
<keyword evidence="11" id="KW-0645">Protease</keyword>
<dbReference type="InterPro" id="IPR001108">
    <property type="entry name" value="Peptidase_A22A"/>
</dbReference>
<feature type="transmembrane region" description="Helical" evidence="11">
    <location>
        <begin position="182"/>
        <end position="201"/>
    </location>
</feature>